<gene>
    <name evidence="2" type="ORF">BIN_B_03736</name>
    <name evidence="1" type="ORF">NIIDMKKI_32100</name>
</gene>
<reference evidence="1 3" key="2">
    <citation type="submission" date="2020-07" db="EMBL/GenBank/DDBJ databases">
        <title>Mycobacterium kansasii (former subtype) with zoonotic potential isolated from diseased indoor pet cat, Japan.</title>
        <authorList>
            <person name="Fukano H."/>
            <person name="Terazono T."/>
            <person name="Hoshino Y."/>
        </authorList>
    </citation>
    <scope>NUCLEOTIDE SEQUENCE [LARGE SCALE GENOMIC DNA]</scope>
    <source>
        <strain evidence="1 3">Kuro-I</strain>
    </source>
</reference>
<evidence type="ECO:0000313" key="1">
    <source>
        <dbReference type="EMBL" id="BCI88004.1"/>
    </source>
</evidence>
<dbReference type="EMBL" id="AP023343">
    <property type="protein sequence ID" value="BCI88004.1"/>
    <property type="molecule type" value="Genomic_DNA"/>
</dbReference>
<dbReference type="EMBL" id="LR589336">
    <property type="protein sequence ID" value="VTP03005.1"/>
    <property type="molecule type" value="Genomic_DNA"/>
</dbReference>
<sequence length="143" mass="16282">MSAWLWRVGWESWQRSAAFSRLLSCEFAAARLDTNRWESPVASCHPSEVKQTFYVFLWPHPGMEQSLIAYEDAVLTLVDEHGGKVVHRARTDGAEGKPLEIQLFEWASQEAMDSYMSDPRRTALSADREQAIARTEIVPVQLS</sequence>
<evidence type="ECO:0000313" key="3">
    <source>
        <dbReference type="Proteomes" id="UP000516380"/>
    </source>
</evidence>
<evidence type="ECO:0000313" key="2">
    <source>
        <dbReference type="EMBL" id="VTP03005.1"/>
    </source>
</evidence>
<keyword evidence="3" id="KW-1185">Reference proteome</keyword>
<reference evidence="2" key="1">
    <citation type="submission" date="2019-05" db="EMBL/GenBank/DDBJ databases">
        <authorList>
            <person name="Naeem R."/>
            <person name="Antony C."/>
            <person name="Guan Q."/>
        </authorList>
    </citation>
    <scope>NUCLEOTIDE SEQUENCE</scope>
    <source>
        <strain evidence="2">3</strain>
    </source>
</reference>
<evidence type="ECO:0008006" key="4">
    <source>
        <dbReference type="Google" id="ProtNLM"/>
    </source>
</evidence>
<name>A0A653EZP7_MYCKA</name>
<proteinExistence type="predicted"/>
<dbReference type="Gene3D" id="3.30.70.100">
    <property type="match status" value="1"/>
</dbReference>
<organism evidence="2">
    <name type="scientific">Mycobacterium kansasii</name>
    <dbReference type="NCBI Taxonomy" id="1768"/>
    <lineage>
        <taxon>Bacteria</taxon>
        <taxon>Bacillati</taxon>
        <taxon>Actinomycetota</taxon>
        <taxon>Actinomycetes</taxon>
        <taxon>Mycobacteriales</taxon>
        <taxon>Mycobacteriaceae</taxon>
        <taxon>Mycobacterium</taxon>
    </lineage>
</organism>
<dbReference type="Proteomes" id="UP000516380">
    <property type="component" value="Chromosome"/>
</dbReference>
<dbReference type="AlphaFoldDB" id="A0A653EZP7"/>
<protein>
    <recommendedName>
        <fullName evidence="4">DUF1330 domain-containing protein</fullName>
    </recommendedName>
</protein>
<accession>A0A653EZP7</accession>